<dbReference type="OrthoDB" id="8326226at2"/>
<reference evidence="2 3" key="1">
    <citation type="submission" date="2018-08" db="EMBL/GenBank/DDBJ databases">
        <title>Genomic Encyclopedia of Type Strains, Phase IV (KMG-IV): sequencing the most valuable type-strain genomes for metagenomic binning, comparative biology and taxonomic classification.</title>
        <authorList>
            <person name="Goeker M."/>
        </authorList>
    </citation>
    <scope>NUCLEOTIDE SEQUENCE [LARGE SCALE GENOMIC DNA]</scope>
    <source>
        <strain evidence="2 3">BW863</strain>
    </source>
</reference>
<comment type="caution">
    <text evidence="2">The sequence shown here is derived from an EMBL/GenBank/DDBJ whole genome shotgun (WGS) entry which is preliminary data.</text>
</comment>
<dbReference type="EMBL" id="QUMO01000004">
    <property type="protein sequence ID" value="REF84768.1"/>
    <property type="molecule type" value="Genomic_DNA"/>
</dbReference>
<name>A0A3D9YRS9_9HYPH</name>
<dbReference type="AlphaFoldDB" id="A0A3D9YRS9"/>
<dbReference type="GO" id="GO:0006109">
    <property type="term" value="P:regulation of carbohydrate metabolic process"/>
    <property type="evidence" value="ECO:0007669"/>
    <property type="project" value="InterPro"/>
</dbReference>
<dbReference type="GO" id="GO:0005524">
    <property type="term" value="F:ATP binding"/>
    <property type="evidence" value="ECO:0007669"/>
    <property type="project" value="InterPro"/>
</dbReference>
<keyword evidence="2" id="KW-0418">Kinase</keyword>
<gene>
    <name evidence="2" type="ORF">DES32_2882</name>
</gene>
<evidence type="ECO:0000313" key="3">
    <source>
        <dbReference type="Proteomes" id="UP000256900"/>
    </source>
</evidence>
<dbReference type="GO" id="GO:0000155">
    <property type="term" value="F:phosphorelay sensor kinase activity"/>
    <property type="evidence" value="ECO:0007669"/>
    <property type="project" value="InterPro"/>
</dbReference>
<dbReference type="Proteomes" id="UP000256900">
    <property type="component" value="Unassembled WGS sequence"/>
</dbReference>
<dbReference type="Gene3D" id="3.40.50.300">
    <property type="entry name" value="P-loop containing nucleotide triphosphate hydrolases"/>
    <property type="match status" value="1"/>
</dbReference>
<keyword evidence="2" id="KW-0808">Transferase</keyword>
<sequence>MSVGGAAPAPVAIYASAVAVGEAGILIRGASGAGKSSLALALLEAAHQMGRFGALIGDDVVHLFANHGRLIARGHPAVHGKIERRGQGIVEIGAESAAVVRLVVDLLPPDQAARYPDPVNPYVTLCDVELPLLRLRAGGGATDSALAAVAWLRQFGTI</sequence>
<feature type="domain" description="HPr kinase/phosphorylase C-terminal" evidence="1">
    <location>
        <begin position="13"/>
        <end position="93"/>
    </location>
</feature>
<organism evidence="2 3">
    <name type="scientific">Methylovirgula ligni</name>
    <dbReference type="NCBI Taxonomy" id="569860"/>
    <lineage>
        <taxon>Bacteria</taxon>
        <taxon>Pseudomonadati</taxon>
        <taxon>Pseudomonadota</taxon>
        <taxon>Alphaproteobacteria</taxon>
        <taxon>Hyphomicrobiales</taxon>
        <taxon>Beijerinckiaceae</taxon>
        <taxon>Methylovirgula</taxon>
    </lineage>
</organism>
<keyword evidence="3" id="KW-1185">Reference proteome</keyword>
<evidence type="ECO:0000259" key="1">
    <source>
        <dbReference type="Pfam" id="PF07475"/>
    </source>
</evidence>
<proteinExistence type="predicted"/>
<dbReference type="InterPro" id="IPR011104">
    <property type="entry name" value="Hpr_kin/Pase_C"/>
</dbReference>
<dbReference type="Pfam" id="PF07475">
    <property type="entry name" value="Hpr_kinase_C"/>
    <property type="match status" value="1"/>
</dbReference>
<accession>A0A3D9YRS9</accession>
<dbReference type="RefSeq" id="WP_115837372.1">
    <property type="nucleotide sequence ID" value="NZ_CP025086.1"/>
</dbReference>
<dbReference type="InterPro" id="IPR027417">
    <property type="entry name" value="P-loop_NTPase"/>
</dbReference>
<dbReference type="SUPFAM" id="SSF53795">
    <property type="entry name" value="PEP carboxykinase-like"/>
    <property type="match status" value="1"/>
</dbReference>
<evidence type="ECO:0000313" key="2">
    <source>
        <dbReference type="EMBL" id="REF84768.1"/>
    </source>
</evidence>
<protein>
    <submittedName>
        <fullName evidence="2">HPr serine kinase-like protein</fullName>
    </submittedName>
</protein>